<organism evidence="1 2">
    <name type="scientific">Dreissena polymorpha</name>
    <name type="common">Zebra mussel</name>
    <name type="synonym">Mytilus polymorpha</name>
    <dbReference type="NCBI Taxonomy" id="45954"/>
    <lineage>
        <taxon>Eukaryota</taxon>
        <taxon>Metazoa</taxon>
        <taxon>Spiralia</taxon>
        <taxon>Lophotrochozoa</taxon>
        <taxon>Mollusca</taxon>
        <taxon>Bivalvia</taxon>
        <taxon>Autobranchia</taxon>
        <taxon>Heteroconchia</taxon>
        <taxon>Euheterodonta</taxon>
        <taxon>Imparidentia</taxon>
        <taxon>Neoheterodontei</taxon>
        <taxon>Myida</taxon>
        <taxon>Dreissenoidea</taxon>
        <taxon>Dreissenidae</taxon>
        <taxon>Dreissena</taxon>
    </lineage>
</organism>
<dbReference type="Proteomes" id="UP000828390">
    <property type="component" value="Unassembled WGS sequence"/>
</dbReference>
<sequence>MVNSTTSTRAHLTLNGKIMVNSTTSTRAHLILNGEKLEEVTSFKNFVATLPKDCTTAA</sequence>
<reference evidence="1" key="1">
    <citation type="journal article" date="2019" name="bioRxiv">
        <title>The Genome of the Zebra Mussel, Dreissena polymorpha: A Resource for Invasive Species Research.</title>
        <authorList>
            <person name="McCartney M.A."/>
            <person name="Auch B."/>
            <person name="Kono T."/>
            <person name="Mallez S."/>
            <person name="Zhang Y."/>
            <person name="Obille A."/>
            <person name="Becker A."/>
            <person name="Abrahante J.E."/>
            <person name="Garbe J."/>
            <person name="Badalamenti J.P."/>
            <person name="Herman A."/>
            <person name="Mangelson H."/>
            <person name="Liachko I."/>
            <person name="Sullivan S."/>
            <person name="Sone E.D."/>
            <person name="Koren S."/>
            <person name="Silverstein K.A.T."/>
            <person name="Beckman K.B."/>
            <person name="Gohl D.M."/>
        </authorList>
    </citation>
    <scope>NUCLEOTIDE SEQUENCE</scope>
    <source>
        <strain evidence="1">Duluth1</strain>
        <tissue evidence="1">Whole animal</tissue>
    </source>
</reference>
<name>A0A9D4I891_DREPO</name>
<dbReference type="EMBL" id="JAIWYP010000010">
    <property type="protein sequence ID" value="KAH3751930.1"/>
    <property type="molecule type" value="Genomic_DNA"/>
</dbReference>
<evidence type="ECO:0000313" key="2">
    <source>
        <dbReference type="Proteomes" id="UP000828390"/>
    </source>
</evidence>
<accession>A0A9D4I891</accession>
<protein>
    <submittedName>
        <fullName evidence="1">Uncharacterized protein</fullName>
    </submittedName>
</protein>
<dbReference type="AlphaFoldDB" id="A0A9D4I891"/>
<gene>
    <name evidence="1" type="ORF">DPMN_186537</name>
</gene>
<reference evidence="1" key="2">
    <citation type="submission" date="2020-11" db="EMBL/GenBank/DDBJ databases">
        <authorList>
            <person name="McCartney M.A."/>
            <person name="Auch B."/>
            <person name="Kono T."/>
            <person name="Mallez S."/>
            <person name="Becker A."/>
            <person name="Gohl D.M."/>
            <person name="Silverstein K.A.T."/>
            <person name="Koren S."/>
            <person name="Bechman K.B."/>
            <person name="Herman A."/>
            <person name="Abrahante J.E."/>
            <person name="Garbe J."/>
        </authorList>
    </citation>
    <scope>NUCLEOTIDE SEQUENCE</scope>
    <source>
        <strain evidence="1">Duluth1</strain>
        <tissue evidence="1">Whole animal</tissue>
    </source>
</reference>
<keyword evidence="2" id="KW-1185">Reference proteome</keyword>
<evidence type="ECO:0000313" key="1">
    <source>
        <dbReference type="EMBL" id="KAH3751930.1"/>
    </source>
</evidence>
<comment type="caution">
    <text evidence="1">The sequence shown here is derived from an EMBL/GenBank/DDBJ whole genome shotgun (WGS) entry which is preliminary data.</text>
</comment>
<proteinExistence type="predicted"/>